<gene>
    <name evidence="6" type="ORF">HW450_06060</name>
</gene>
<keyword evidence="3" id="KW-0720">Serine protease</keyword>
<dbReference type="GO" id="GO:0070012">
    <property type="term" value="F:oligopeptidase activity"/>
    <property type="evidence" value="ECO:0007669"/>
    <property type="project" value="TreeGrafter"/>
</dbReference>
<dbReference type="InterPro" id="IPR023302">
    <property type="entry name" value="Pept_S9A_N"/>
</dbReference>
<dbReference type="RefSeq" id="WP_182387075.1">
    <property type="nucleotide sequence ID" value="NZ_CP059833.1"/>
</dbReference>
<evidence type="ECO:0000313" key="7">
    <source>
        <dbReference type="Proteomes" id="UP000515570"/>
    </source>
</evidence>
<dbReference type="Proteomes" id="UP000515570">
    <property type="component" value="Chromosome"/>
</dbReference>
<dbReference type="PRINTS" id="PR00862">
    <property type="entry name" value="PROLIGOPTASE"/>
</dbReference>
<dbReference type="GO" id="GO:0005829">
    <property type="term" value="C:cytosol"/>
    <property type="evidence" value="ECO:0007669"/>
    <property type="project" value="TreeGrafter"/>
</dbReference>
<sequence length="656" mass="72926">MTQTHDFLRDIDSPDALAWAAERSERTAAKLELEPLRSELLAALDTDARIPMPRRRGELLFNFWRDADHPRGVWRTTTLDSYLGETEWRTLIDVDQLAAAEGENWVWKGAHVRSPHYDRAMIKLSRGGADATELREFDLTTGEFVPGGFTVPEAKTDVSWLDQDTLLIGTDMGEDSLTESGYPAHVYLWKRGEDLADAELFFSGSRSDVAVGGWHDSMPGFERTFVTRSLDFYRSRTYLDRDGLQLIDIPEDCGFSTFREWMFIAPRTDFAGIPAGGLGVKLFENFLAGDRDFTPVFTPTAETSLQGLTFTKNYAVLSLLSNVASRIITIPLGQWDEQHTLVDGLGTSSVAGTSPLRDDEIWITTTSFAQPTTLHFGHIGGELTEVKTAPALFDATGMETRQHWATSTDGTRIPYFITGVFTDQAQPTLVHAYGGFEVSLRPSYSVTRGIGWLARSGLFVEANLRGGGEFGPEWHSQVVKTNRHKVWEDHEAVLADLVERGYTTPQLLGIRGGSNGGLLTAGALVQYPDRMGAVVSQVPLTDMLSYHTMSAGASWMAEYGNPDDPTEREAIVKWSPLEGVDKQRAYPPCLVTTSTRDDRVHPSHARLFTQQLEDAGQRVDYYENIEGGHAGAADNEQTAFMEALIYSWLWSTLSNR</sequence>
<dbReference type="AlphaFoldDB" id="A0A7G5FI25"/>
<feature type="domain" description="Peptidase S9 prolyl oligopeptidase catalytic" evidence="4">
    <location>
        <begin position="452"/>
        <end position="654"/>
    </location>
</feature>
<keyword evidence="7" id="KW-1185">Reference proteome</keyword>
<keyword evidence="2" id="KW-0378">Hydrolase</keyword>
<dbReference type="GO" id="GO:0004252">
    <property type="term" value="F:serine-type endopeptidase activity"/>
    <property type="evidence" value="ECO:0007669"/>
    <property type="project" value="InterPro"/>
</dbReference>
<dbReference type="InterPro" id="IPR051167">
    <property type="entry name" value="Prolyl_oligopep/macrocyclase"/>
</dbReference>
<dbReference type="Gene3D" id="3.40.50.1820">
    <property type="entry name" value="alpha/beta hydrolase"/>
    <property type="match status" value="2"/>
</dbReference>
<evidence type="ECO:0000256" key="1">
    <source>
        <dbReference type="ARBA" id="ARBA00022670"/>
    </source>
</evidence>
<accession>A0A7G5FI25</accession>
<evidence type="ECO:0000256" key="3">
    <source>
        <dbReference type="ARBA" id="ARBA00022825"/>
    </source>
</evidence>
<protein>
    <submittedName>
        <fullName evidence="6">S9 family peptidase</fullName>
    </submittedName>
</protein>
<evidence type="ECO:0000259" key="4">
    <source>
        <dbReference type="Pfam" id="PF00326"/>
    </source>
</evidence>
<dbReference type="Pfam" id="PF02897">
    <property type="entry name" value="Peptidase_S9_N"/>
    <property type="match status" value="1"/>
</dbReference>
<dbReference type="InterPro" id="IPR002470">
    <property type="entry name" value="Peptidase_S9A"/>
</dbReference>
<dbReference type="SUPFAM" id="SSF53474">
    <property type="entry name" value="alpha/beta-Hydrolases"/>
    <property type="match status" value="1"/>
</dbReference>
<dbReference type="InterPro" id="IPR001375">
    <property type="entry name" value="Peptidase_S9_cat"/>
</dbReference>
<evidence type="ECO:0000256" key="2">
    <source>
        <dbReference type="ARBA" id="ARBA00022801"/>
    </source>
</evidence>
<dbReference type="GO" id="GO:0006508">
    <property type="term" value="P:proteolysis"/>
    <property type="evidence" value="ECO:0007669"/>
    <property type="project" value="UniProtKB-KW"/>
</dbReference>
<dbReference type="PANTHER" id="PTHR42881">
    <property type="entry name" value="PROLYL ENDOPEPTIDASE"/>
    <property type="match status" value="1"/>
</dbReference>
<reference evidence="6 7" key="1">
    <citation type="submission" date="2020-07" db="EMBL/GenBank/DDBJ databases">
        <title>non toxigenic Corynebacterium sp. nov from a clinical source.</title>
        <authorList>
            <person name="Bernier A.-M."/>
            <person name="Bernard K."/>
        </authorList>
    </citation>
    <scope>NUCLEOTIDE SEQUENCE [LARGE SCALE GENOMIC DNA]</scope>
    <source>
        <strain evidence="7">NML 93-0612</strain>
    </source>
</reference>
<evidence type="ECO:0000259" key="5">
    <source>
        <dbReference type="Pfam" id="PF02897"/>
    </source>
</evidence>
<dbReference type="SUPFAM" id="SSF50993">
    <property type="entry name" value="Peptidase/esterase 'gauge' domain"/>
    <property type="match status" value="1"/>
</dbReference>
<dbReference type="Pfam" id="PF00326">
    <property type="entry name" value="Peptidase_S9"/>
    <property type="match status" value="1"/>
</dbReference>
<feature type="domain" description="Peptidase S9A N-terminal" evidence="5">
    <location>
        <begin position="7"/>
        <end position="213"/>
    </location>
</feature>
<dbReference type="EMBL" id="CP059833">
    <property type="protein sequence ID" value="QMV86266.1"/>
    <property type="molecule type" value="Genomic_DNA"/>
</dbReference>
<dbReference type="InterPro" id="IPR029058">
    <property type="entry name" value="AB_hydrolase_fold"/>
</dbReference>
<name>A0A7G5FI25_9CORY</name>
<dbReference type="PANTHER" id="PTHR42881:SF13">
    <property type="entry name" value="PROLYL ENDOPEPTIDASE"/>
    <property type="match status" value="1"/>
</dbReference>
<evidence type="ECO:0000313" key="6">
    <source>
        <dbReference type="EMBL" id="QMV86266.1"/>
    </source>
</evidence>
<keyword evidence="1" id="KW-0645">Protease</keyword>
<proteinExistence type="predicted"/>
<dbReference type="Gene3D" id="2.130.10.120">
    <property type="entry name" value="Prolyl oligopeptidase, N-terminal domain"/>
    <property type="match status" value="2"/>
</dbReference>
<organism evidence="6 7">
    <name type="scientific">Corynebacterium hindlerae</name>
    <dbReference type="NCBI Taxonomy" id="699041"/>
    <lineage>
        <taxon>Bacteria</taxon>
        <taxon>Bacillati</taxon>
        <taxon>Actinomycetota</taxon>
        <taxon>Actinomycetes</taxon>
        <taxon>Mycobacteriales</taxon>
        <taxon>Corynebacteriaceae</taxon>
        <taxon>Corynebacterium</taxon>
    </lineage>
</organism>